<feature type="domain" description="HTH tetR-type" evidence="3">
    <location>
        <begin position="12"/>
        <end position="72"/>
    </location>
</feature>
<name>A0A076EMX4_RHOOP</name>
<dbReference type="Proteomes" id="UP000028488">
    <property type="component" value="Chromosome"/>
</dbReference>
<evidence type="ECO:0000313" key="4">
    <source>
        <dbReference type="EMBL" id="AII07450.1"/>
    </source>
</evidence>
<reference evidence="4 5" key="1">
    <citation type="submission" date="2014-07" db="EMBL/GenBank/DDBJ databases">
        <title>Genome Sequence of Rhodococcus opacus Strain R7, a Biodegrader of Mono- and Polycyclic Aromatic Hydrocarbons.</title>
        <authorList>
            <person name="Di Gennaro P."/>
            <person name="Zampolli J."/>
            <person name="Presti I."/>
            <person name="Cappelletti M."/>
            <person name="D'Ursi P."/>
            <person name="Orro A."/>
            <person name="Mezzelani A."/>
            <person name="Milanesi L."/>
        </authorList>
    </citation>
    <scope>NUCLEOTIDE SEQUENCE [LARGE SCALE GENOMIC DNA]</scope>
    <source>
        <strain evidence="4 5">R7</strain>
    </source>
</reference>
<evidence type="ECO:0000256" key="2">
    <source>
        <dbReference type="PROSITE-ProRule" id="PRU00335"/>
    </source>
</evidence>
<dbReference type="PANTHER" id="PTHR30055:SF230">
    <property type="entry name" value="TRANSCRIPTIONAL REGULATORY PROTEIN (PROBABLY TETR-FAMILY)-RELATED"/>
    <property type="match status" value="1"/>
</dbReference>
<gene>
    <name evidence="4" type="ORF">EP51_23450</name>
</gene>
<evidence type="ECO:0000259" key="3">
    <source>
        <dbReference type="PROSITE" id="PS50977"/>
    </source>
</evidence>
<evidence type="ECO:0000256" key="1">
    <source>
        <dbReference type="ARBA" id="ARBA00023125"/>
    </source>
</evidence>
<keyword evidence="1 2" id="KW-0238">DNA-binding</keyword>
<dbReference type="Gene3D" id="1.10.357.10">
    <property type="entry name" value="Tetracycline Repressor, domain 2"/>
    <property type="match status" value="1"/>
</dbReference>
<dbReference type="EMBL" id="CP008947">
    <property type="protein sequence ID" value="AII07450.1"/>
    <property type="molecule type" value="Genomic_DNA"/>
</dbReference>
<dbReference type="Pfam" id="PF00440">
    <property type="entry name" value="TetR_N"/>
    <property type="match status" value="1"/>
</dbReference>
<dbReference type="InterPro" id="IPR009057">
    <property type="entry name" value="Homeodomain-like_sf"/>
</dbReference>
<dbReference type="InterPro" id="IPR050109">
    <property type="entry name" value="HTH-type_TetR-like_transc_reg"/>
</dbReference>
<accession>A0A076EMX4</accession>
<protein>
    <submittedName>
        <fullName evidence="4">TetR family transcriptional regulator</fullName>
    </submittedName>
</protein>
<dbReference type="InterPro" id="IPR001647">
    <property type="entry name" value="HTH_TetR"/>
</dbReference>
<dbReference type="PANTHER" id="PTHR30055">
    <property type="entry name" value="HTH-TYPE TRANSCRIPTIONAL REGULATOR RUTR"/>
    <property type="match status" value="1"/>
</dbReference>
<organism evidence="4 5">
    <name type="scientific">Rhodococcus opacus</name>
    <name type="common">Nocardia opaca</name>
    <dbReference type="NCBI Taxonomy" id="37919"/>
    <lineage>
        <taxon>Bacteria</taxon>
        <taxon>Bacillati</taxon>
        <taxon>Actinomycetota</taxon>
        <taxon>Actinomycetes</taxon>
        <taxon>Mycobacteriales</taxon>
        <taxon>Nocardiaceae</taxon>
        <taxon>Rhodococcus</taxon>
    </lineage>
</organism>
<dbReference type="RefSeq" id="WP_128640521.1">
    <property type="nucleotide sequence ID" value="NZ_CP008947.1"/>
</dbReference>
<dbReference type="GO" id="GO:0000976">
    <property type="term" value="F:transcription cis-regulatory region binding"/>
    <property type="evidence" value="ECO:0007669"/>
    <property type="project" value="TreeGrafter"/>
</dbReference>
<dbReference type="AlphaFoldDB" id="A0A076EMX4"/>
<dbReference type="GO" id="GO:0003700">
    <property type="term" value="F:DNA-binding transcription factor activity"/>
    <property type="evidence" value="ECO:0007669"/>
    <property type="project" value="TreeGrafter"/>
</dbReference>
<sequence>MNATGTGRPRDPRIDTDVLAVTRAMLAESGWEQLSMRAIATRSGVSRASITRRWPSKAHLVLDAVLGATPDLTPFEGTDREGWIRWVVTGSAELFSRPEVRAATPGLLAAIRDHDDLRTALWRGFSGPSTQLFGNEESEDGGGSSTATAVLVLAAGAALFTSLIAVEDDTPELRAKILELLMPVARSEQERS</sequence>
<dbReference type="SUPFAM" id="SSF46689">
    <property type="entry name" value="Homeodomain-like"/>
    <property type="match status" value="1"/>
</dbReference>
<proteinExistence type="predicted"/>
<dbReference type="eggNOG" id="COG1309">
    <property type="taxonomic scope" value="Bacteria"/>
</dbReference>
<dbReference type="PROSITE" id="PS50977">
    <property type="entry name" value="HTH_TETR_2"/>
    <property type="match status" value="1"/>
</dbReference>
<feature type="DNA-binding region" description="H-T-H motif" evidence="2">
    <location>
        <begin position="35"/>
        <end position="54"/>
    </location>
</feature>
<evidence type="ECO:0000313" key="5">
    <source>
        <dbReference type="Proteomes" id="UP000028488"/>
    </source>
</evidence>